<dbReference type="OrthoDB" id="792662at2"/>
<dbReference type="Proteomes" id="UP000199072">
    <property type="component" value="Unassembled WGS sequence"/>
</dbReference>
<keyword evidence="1" id="KW-0732">Signal</keyword>
<evidence type="ECO:0008006" key="4">
    <source>
        <dbReference type="Google" id="ProtNLM"/>
    </source>
</evidence>
<protein>
    <recommendedName>
        <fullName evidence="4">PKD domain-containing protein</fullName>
    </recommendedName>
</protein>
<feature type="signal peptide" evidence="1">
    <location>
        <begin position="1"/>
        <end position="25"/>
    </location>
</feature>
<evidence type="ECO:0000313" key="3">
    <source>
        <dbReference type="Proteomes" id="UP000199072"/>
    </source>
</evidence>
<sequence>MKNFTYTILAMVLAFFLIQSCNKMNDPANNGKIVATKTLVKIYELDSLSLVGTTTQDSVQWSVSPSGFNGLSHQGGRARVLFTKAGSYTVTASKIGGIPASIVIKVSADSVSNPTHPIDTPVIPIDSVKITQLTGDQITLHPSIYQKTDSVGVQFNAITTNLYCSRGTLQYNATVSPSKSFVFDFLNVRGPIICTGTSDIPMVISPLPLWKIYMGNGTYPLKATLNGTTYTGSIIVSATTVTFDWNYTSGIVIAPKVFNR</sequence>
<proteinExistence type="predicted"/>
<accession>A0A1G6TT48</accession>
<evidence type="ECO:0000313" key="2">
    <source>
        <dbReference type="EMBL" id="SDD32283.1"/>
    </source>
</evidence>
<dbReference type="AlphaFoldDB" id="A0A1G6TT48"/>
<dbReference type="PROSITE" id="PS51257">
    <property type="entry name" value="PROKAR_LIPOPROTEIN"/>
    <property type="match status" value="1"/>
</dbReference>
<dbReference type="RefSeq" id="WP_091143411.1">
    <property type="nucleotide sequence ID" value="NZ_FNAI01000001.1"/>
</dbReference>
<gene>
    <name evidence="2" type="ORF">SAMN05216464_101407</name>
</gene>
<evidence type="ECO:0000256" key="1">
    <source>
        <dbReference type="SAM" id="SignalP"/>
    </source>
</evidence>
<dbReference type="EMBL" id="FNAI01000001">
    <property type="protein sequence ID" value="SDD32283.1"/>
    <property type="molecule type" value="Genomic_DNA"/>
</dbReference>
<organism evidence="2 3">
    <name type="scientific">Mucilaginibacter pineti</name>
    <dbReference type="NCBI Taxonomy" id="1391627"/>
    <lineage>
        <taxon>Bacteria</taxon>
        <taxon>Pseudomonadati</taxon>
        <taxon>Bacteroidota</taxon>
        <taxon>Sphingobacteriia</taxon>
        <taxon>Sphingobacteriales</taxon>
        <taxon>Sphingobacteriaceae</taxon>
        <taxon>Mucilaginibacter</taxon>
    </lineage>
</organism>
<keyword evidence="3" id="KW-1185">Reference proteome</keyword>
<feature type="chain" id="PRO_5011746663" description="PKD domain-containing protein" evidence="1">
    <location>
        <begin position="26"/>
        <end position="260"/>
    </location>
</feature>
<dbReference type="STRING" id="1391627.SAMN05216464_101407"/>
<reference evidence="2 3" key="1">
    <citation type="submission" date="2016-10" db="EMBL/GenBank/DDBJ databases">
        <authorList>
            <person name="de Groot N.N."/>
        </authorList>
    </citation>
    <scope>NUCLEOTIDE SEQUENCE [LARGE SCALE GENOMIC DNA]</scope>
    <source>
        <strain evidence="2 3">47C3B</strain>
    </source>
</reference>
<name>A0A1G6TT48_9SPHI</name>